<comment type="caution">
    <text evidence="1">The sequence shown here is derived from an EMBL/GenBank/DDBJ whole genome shotgun (WGS) entry which is preliminary data.</text>
</comment>
<sequence>MTFRKRSSCFQYDIFANCWGHHIFKYSPNLGFYDHSGEKSNCSCSPDGCYNDSVTISGAEPNVVILSDYGSYGQAIFTFYFDDTHTNTGWKWEYNGDVSTGGPNDLNFGNMNPIICE</sequence>
<evidence type="ECO:0000313" key="1">
    <source>
        <dbReference type="EMBL" id="GAX62519.1"/>
    </source>
</evidence>
<keyword evidence="2" id="KW-1185">Reference proteome</keyword>
<evidence type="ECO:0000313" key="2">
    <source>
        <dbReference type="Proteomes" id="UP000218542"/>
    </source>
</evidence>
<proteinExistence type="predicted"/>
<organism evidence="1 2">
    <name type="scientific">Candidatus Scalindua japonica</name>
    <dbReference type="NCBI Taxonomy" id="1284222"/>
    <lineage>
        <taxon>Bacteria</taxon>
        <taxon>Pseudomonadati</taxon>
        <taxon>Planctomycetota</taxon>
        <taxon>Candidatus Brocadiia</taxon>
        <taxon>Candidatus Brocadiales</taxon>
        <taxon>Candidatus Scalinduaceae</taxon>
        <taxon>Candidatus Scalindua</taxon>
    </lineage>
</organism>
<reference evidence="2" key="1">
    <citation type="journal article" date="2017" name="Environ. Microbiol. Rep.">
        <title>Genetic Diversity of Marine Anaerobic Ammonium-Oxidizing Bacteria as Revealed by Genomic and Proteomic Analyses of 'Candidatus Scalindua japonica'.</title>
        <authorList>
            <person name="Oshiki M."/>
            <person name="Mizuto K."/>
            <person name="Kimura Z."/>
            <person name="Kindaichi T."/>
            <person name="Satoh H."/>
            <person name="Okabe S."/>
        </authorList>
    </citation>
    <scope>NUCLEOTIDE SEQUENCE [LARGE SCALE GENOMIC DNA]</scope>
    <source>
        <strain evidence="2">husup-a2</strain>
    </source>
</reference>
<dbReference type="Proteomes" id="UP000218542">
    <property type="component" value="Unassembled WGS sequence"/>
</dbReference>
<dbReference type="EMBL" id="BAOS01000034">
    <property type="protein sequence ID" value="GAX62519.1"/>
    <property type="molecule type" value="Genomic_DNA"/>
</dbReference>
<dbReference type="AlphaFoldDB" id="A0A286U311"/>
<name>A0A286U311_9BACT</name>
<accession>A0A286U311</accession>
<gene>
    <name evidence="1" type="ORF">SCALIN_C34_0070</name>
</gene>
<protein>
    <submittedName>
        <fullName evidence="1">3-deoxy-D-arabino-heptulosonate 7-phosphate (DAHP) synthase</fullName>
    </submittedName>
</protein>